<evidence type="ECO:0000259" key="8">
    <source>
        <dbReference type="PROSITE" id="PS51007"/>
    </source>
</evidence>
<feature type="signal peptide" evidence="7">
    <location>
        <begin position="1"/>
        <end position="19"/>
    </location>
</feature>
<dbReference type="STRING" id="990712.SAMN05216257_101635"/>
<accession>A0A1G8Z9P7</accession>
<dbReference type="PANTHER" id="PTHR11961">
    <property type="entry name" value="CYTOCHROME C"/>
    <property type="match status" value="1"/>
</dbReference>
<dbReference type="GO" id="GO:0020037">
    <property type="term" value="F:heme binding"/>
    <property type="evidence" value="ECO:0007669"/>
    <property type="project" value="InterPro"/>
</dbReference>
<dbReference type="PROSITE" id="PS51007">
    <property type="entry name" value="CYTC"/>
    <property type="match status" value="1"/>
</dbReference>
<keyword evidence="1" id="KW-0813">Transport</keyword>
<keyword evidence="2 6" id="KW-0349">Heme</keyword>
<dbReference type="Gene3D" id="1.10.760.10">
    <property type="entry name" value="Cytochrome c-like domain"/>
    <property type="match status" value="1"/>
</dbReference>
<evidence type="ECO:0000256" key="7">
    <source>
        <dbReference type="SAM" id="SignalP"/>
    </source>
</evidence>
<organism evidence="9 10">
    <name type="scientific">Meinhardsimonia xiamenensis</name>
    <dbReference type="NCBI Taxonomy" id="990712"/>
    <lineage>
        <taxon>Bacteria</taxon>
        <taxon>Pseudomonadati</taxon>
        <taxon>Pseudomonadota</taxon>
        <taxon>Alphaproteobacteria</taxon>
        <taxon>Rhodobacterales</taxon>
        <taxon>Paracoccaceae</taxon>
        <taxon>Meinhardsimonia</taxon>
    </lineage>
</organism>
<evidence type="ECO:0000256" key="3">
    <source>
        <dbReference type="ARBA" id="ARBA00022723"/>
    </source>
</evidence>
<dbReference type="OrthoDB" id="9805828at2"/>
<dbReference type="AlphaFoldDB" id="A0A1G8Z9P7"/>
<dbReference type="Proteomes" id="UP000199328">
    <property type="component" value="Unassembled WGS sequence"/>
</dbReference>
<keyword evidence="4" id="KW-0249">Electron transport</keyword>
<keyword evidence="3 6" id="KW-0479">Metal-binding</keyword>
<protein>
    <submittedName>
        <fullName evidence="9">Cytochrome c</fullName>
    </submittedName>
</protein>
<evidence type="ECO:0000256" key="4">
    <source>
        <dbReference type="ARBA" id="ARBA00022982"/>
    </source>
</evidence>
<dbReference type="GO" id="GO:0046872">
    <property type="term" value="F:metal ion binding"/>
    <property type="evidence" value="ECO:0007669"/>
    <property type="project" value="UniProtKB-KW"/>
</dbReference>
<evidence type="ECO:0000313" key="9">
    <source>
        <dbReference type="EMBL" id="SDK11737.1"/>
    </source>
</evidence>
<keyword evidence="7" id="KW-0732">Signal</keyword>
<keyword evidence="5 6" id="KW-0408">Iron</keyword>
<name>A0A1G8Z9P7_9RHOB</name>
<feature type="domain" description="Cytochrome c" evidence="8">
    <location>
        <begin position="21"/>
        <end position="138"/>
    </location>
</feature>
<feature type="chain" id="PRO_5011684163" evidence="7">
    <location>
        <begin position="20"/>
        <end position="140"/>
    </location>
</feature>
<dbReference type="InterPro" id="IPR036909">
    <property type="entry name" value="Cyt_c-like_dom_sf"/>
</dbReference>
<dbReference type="InterPro" id="IPR002327">
    <property type="entry name" value="Cyt_c_1A/1B"/>
</dbReference>
<dbReference type="GO" id="GO:0009055">
    <property type="term" value="F:electron transfer activity"/>
    <property type="evidence" value="ECO:0007669"/>
    <property type="project" value="InterPro"/>
</dbReference>
<sequence length="140" mass="14946">MKSTIAIIAAALLAAPALADGNPAEGEKVFKKCISCHVVADPDGNVLAGRGAKTGPNLYGIAGRVVGSEEGFRYSDGLKALGEQGVVWDEEHFIAFVQDPTGWLKDQLGDSKARSKMSFKVRKEDEARDVYAYLAQFGAQ</sequence>
<evidence type="ECO:0000256" key="1">
    <source>
        <dbReference type="ARBA" id="ARBA00022448"/>
    </source>
</evidence>
<evidence type="ECO:0000256" key="2">
    <source>
        <dbReference type="ARBA" id="ARBA00022617"/>
    </source>
</evidence>
<gene>
    <name evidence="9" type="ORF">SAMN05216257_101635</name>
</gene>
<evidence type="ECO:0000256" key="6">
    <source>
        <dbReference type="PROSITE-ProRule" id="PRU00433"/>
    </source>
</evidence>
<evidence type="ECO:0000313" key="10">
    <source>
        <dbReference type="Proteomes" id="UP000199328"/>
    </source>
</evidence>
<proteinExistence type="predicted"/>
<dbReference type="InterPro" id="IPR009056">
    <property type="entry name" value="Cyt_c-like_dom"/>
</dbReference>
<evidence type="ECO:0000256" key="5">
    <source>
        <dbReference type="ARBA" id="ARBA00023004"/>
    </source>
</evidence>
<dbReference type="EMBL" id="FNFV01000001">
    <property type="protein sequence ID" value="SDK11737.1"/>
    <property type="molecule type" value="Genomic_DNA"/>
</dbReference>
<dbReference type="RefSeq" id="WP_092498028.1">
    <property type="nucleotide sequence ID" value="NZ_FNFV01000001.1"/>
</dbReference>
<dbReference type="SUPFAM" id="SSF46626">
    <property type="entry name" value="Cytochrome c"/>
    <property type="match status" value="1"/>
</dbReference>
<reference evidence="10" key="1">
    <citation type="submission" date="2016-10" db="EMBL/GenBank/DDBJ databases">
        <authorList>
            <person name="Varghese N."/>
            <person name="Submissions S."/>
        </authorList>
    </citation>
    <scope>NUCLEOTIDE SEQUENCE [LARGE SCALE GENOMIC DNA]</scope>
    <source>
        <strain evidence="10">CGMCC 1.10789</strain>
    </source>
</reference>
<keyword evidence="10" id="KW-1185">Reference proteome</keyword>